<evidence type="ECO:0000313" key="2">
    <source>
        <dbReference type="EMBL" id="XBO36728.1"/>
    </source>
</evidence>
<evidence type="ECO:0000256" key="1">
    <source>
        <dbReference type="SAM" id="Phobius"/>
    </source>
</evidence>
<sequence length="194" mass="20333">MSTTTPDNAAYGGPSLRSGIDTLRSRWGWIVAVGVLISLCGLIALGSVVMATAVSVTVVGFMMVVSGAIEMAHGFASKSWGRFFLWILLGALYALAGVFAIMNPLLAASVLTLMLGAGLVASGIVRIILAFQMKEGAPWGWVALSGLVTLLLGGMILAHWPVSSLYVLGMFLGIDLIFAGTGWIAMGMALRRRT</sequence>
<dbReference type="PANTHER" id="PTHR34989:SF1">
    <property type="entry name" value="PROTEIN HDED"/>
    <property type="match status" value="1"/>
</dbReference>
<dbReference type="Pfam" id="PF03729">
    <property type="entry name" value="DUF308"/>
    <property type="match status" value="1"/>
</dbReference>
<feature type="transmembrane region" description="Helical" evidence="1">
    <location>
        <begin position="108"/>
        <end position="129"/>
    </location>
</feature>
<dbReference type="PANTHER" id="PTHR34989">
    <property type="entry name" value="PROTEIN HDED"/>
    <property type="match status" value="1"/>
</dbReference>
<dbReference type="InterPro" id="IPR052712">
    <property type="entry name" value="Acid_resist_chaperone_HdeD"/>
</dbReference>
<feature type="transmembrane region" description="Helical" evidence="1">
    <location>
        <begin position="83"/>
        <end position="102"/>
    </location>
</feature>
<dbReference type="EMBL" id="CP157484">
    <property type="protein sequence ID" value="XBO36728.1"/>
    <property type="molecule type" value="Genomic_DNA"/>
</dbReference>
<name>A0AAU7J900_9HYPH</name>
<reference evidence="2" key="1">
    <citation type="submission" date="2024-05" db="EMBL/GenBank/DDBJ databases">
        <authorList>
            <person name="Kim S."/>
            <person name="Heo J."/>
            <person name="Choi H."/>
            <person name="Choi Y."/>
            <person name="Kwon S.-W."/>
            <person name="Kim Y."/>
        </authorList>
    </citation>
    <scope>NUCLEOTIDE SEQUENCE</scope>
    <source>
        <strain evidence="2">KACC 23698</strain>
    </source>
</reference>
<feature type="transmembrane region" description="Helical" evidence="1">
    <location>
        <begin position="27"/>
        <end position="45"/>
    </location>
</feature>
<keyword evidence="1" id="KW-0812">Transmembrane</keyword>
<dbReference type="AlphaFoldDB" id="A0AAU7J900"/>
<gene>
    <name evidence="2" type="ORF">ABEG18_13305</name>
</gene>
<proteinExistence type="predicted"/>
<feature type="transmembrane region" description="Helical" evidence="1">
    <location>
        <begin position="51"/>
        <end position="71"/>
    </location>
</feature>
<dbReference type="GO" id="GO:0005886">
    <property type="term" value="C:plasma membrane"/>
    <property type="evidence" value="ECO:0007669"/>
    <property type="project" value="TreeGrafter"/>
</dbReference>
<feature type="transmembrane region" description="Helical" evidence="1">
    <location>
        <begin position="141"/>
        <end position="160"/>
    </location>
</feature>
<feature type="transmembrane region" description="Helical" evidence="1">
    <location>
        <begin position="166"/>
        <end position="190"/>
    </location>
</feature>
<accession>A0AAU7J900</accession>
<protein>
    <submittedName>
        <fullName evidence="2">HdeD family acid-resistance protein</fullName>
    </submittedName>
</protein>
<keyword evidence="1" id="KW-1133">Transmembrane helix</keyword>
<dbReference type="RefSeq" id="WP_406853543.1">
    <property type="nucleotide sequence ID" value="NZ_CP157484.1"/>
</dbReference>
<keyword evidence="1" id="KW-0472">Membrane</keyword>
<dbReference type="InterPro" id="IPR005325">
    <property type="entry name" value="DUF308_memb"/>
</dbReference>
<organism evidence="2">
    <name type="scientific">Alsobacter sp. KACC 23698</name>
    <dbReference type="NCBI Taxonomy" id="3149229"/>
    <lineage>
        <taxon>Bacteria</taxon>
        <taxon>Pseudomonadati</taxon>
        <taxon>Pseudomonadota</taxon>
        <taxon>Alphaproteobacteria</taxon>
        <taxon>Hyphomicrobiales</taxon>
        <taxon>Alsobacteraceae</taxon>
        <taxon>Alsobacter</taxon>
    </lineage>
</organism>